<evidence type="ECO:0000313" key="3">
    <source>
        <dbReference type="Proteomes" id="UP001292094"/>
    </source>
</evidence>
<dbReference type="EMBL" id="JAWZYT010005985">
    <property type="protein sequence ID" value="KAK4289106.1"/>
    <property type="molecule type" value="Genomic_DNA"/>
</dbReference>
<organism evidence="2 3">
    <name type="scientific">Petrolisthes manimaculis</name>
    <dbReference type="NCBI Taxonomy" id="1843537"/>
    <lineage>
        <taxon>Eukaryota</taxon>
        <taxon>Metazoa</taxon>
        <taxon>Ecdysozoa</taxon>
        <taxon>Arthropoda</taxon>
        <taxon>Crustacea</taxon>
        <taxon>Multicrustacea</taxon>
        <taxon>Malacostraca</taxon>
        <taxon>Eumalacostraca</taxon>
        <taxon>Eucarida</taxon>
        <taxon>Decapoda</taxon>
        <taxon>Pleocyemata</taxon>
        <taxon>Anomura</taxon>
        <taxon>Galatheoidea</taxon>
        <taxon>Porcellanidae</taxon>
        <taxon>Petrolisthes</taxon>
    </lineage>
</organism>
<dbReference type="Proteomes" id="UP001292094">
    <property type="component" value="Unassembled WGS sequence"/>
</dbReference>
<protein>
    <submittedName>
        <fullName evidence="2">Uncharacterized protein</fullName>
    </submittedName>
</protein>
<keyword evidence="3" id="KW-1185">Reference proteome</keyword>
<feature type="compositionally biased region" description="Low complexity" evidence="1">
    <location>
        <begin position="9"/>
        <end position="35"/>
    </location>
</feature>
<evidence type="ECO:0000256" key="1">
    <source>
        <dbReference type="SAM" id="MobiDB-lite"/>
    </source>
</evidence>
<accession>A0AAE1NGS2</accession>
<feature type="region of interest" description="Disordered" evidence="1">
    <location>
        <begin position="1"/>
        <end position="52"/>
    </location>
</feature>
<sequence>ANPDTQHAPSSRLPSPLPSTVSTSHQPQPSTSTATAQETSVETTGTAYDVVR</sequence>
<evidence type="ECO:0000313" key="2">
    <source>
        <dbReference type="EMBL" id="KAK4289106.1"/>
    </source>
</evidence>
<feature type="non-terminal residue" evidence="2">
    <location>
        <position position="1"/>
    </location>
</feature>
<proteinExistence type="predicted"/>
<name>A0AAE1NGS2_9EUCA</name>
<feature type="compositionally biased region" description="Polar residues" evidence="1">
    <location>
        <begin position="36"/>
        <end position="46"/>
    </location>
</feature>
<comment type="caution">
    <text evidence="2">The sequence shown here is derived from an EMBL/GenBank/DDBJ whole genome shotgun (WGS) entry which is preliminary data.</text>
</comment>
<gene>
    <name evidence="2" type="ORF">Pmani_037906</name>
</gene>
<dbReference type="AlphaFoldDB" id="A0AAE1NGS2"/>
<reference evidence="2" key="1">
    <citation type="submission" date="2023-11" db="EMBL/GenBank/DDBJ databases">
        <title>Genome assemblies of two species of porcelain crab, Petrolisthes cinctipes and Petrolisthes manimaculis (Anomura: Porcellanidae).</title>
        <authorList>
            <person name="Angst P."/>
        </authorList>
    </citation>
    <scope>NUCLEOTIDE SEQUENCE</scope>
    <source>
        <strain evidence="2">PB745_02</strain>
        <tissue evidence="2">Gill</tissue>
    </source>
</reference>